<dbReference type="InterPro" id="IPR029753">
    <property type="entry name" value="D-isomer_DH_CS"/>
</dbReference>
<dbReference type="AlphaFoldDB" id="A0A8T3V0U2"/>
<dbReference type="InterPro" id="IPR036291">
    <property type="entry name" value="NAD(P)-bd_dom_sf"/>
</dbReference>
<dbReference type="PANTHER" id="PTHR43026">
    <property type="entry name" value="2-HYDROXYACID DEHYDROGENASE HOMOLOG 1-RELATED"/>
    <property type="match status" value="1"/>
</dbReference>
<feature type="domain" description="D-isomer specific 2-hydroxyacid dehydrogenase NAD-binding" evidence="6">
    <location>
        <begin position="125"/>
        <end position="296"/>
    </location>
</feature>
<dbReference type="InterPro" id="IPR058205">
    <property type="entry name" value="D-LDH-like"/>
</dbReference>
<reference evidence="7 8" key="1">
    <citation type="submission" date="2020-09" db="EMBL/GenBank/DDBJ databases">
        <title>Genomic characterization of a novel Parvarchaeota family in acid mine drainage sediments.</title>
        <authorList>
            <person name="Luo Z.-H."/>
        </authorList>
    </citation>
    <scope>NUCLEOTIDE SEQUENCE [LARGE SCALE GENOMIC DNA]</scope>
    <source>
        <strain evidence="7">MAS1_bins.189</strain>
    </source>
</reference>
<dbReference type="SUPFAM" id="SSF51735">
    <property type="entry name" value="NAD(P)-binding Rossmann-fold domains"/>
    <property type="match status" value="1"/>
</dbReference>
<organism evidence="7 8">
    <name type="scientific">Candidatus Acidifodinimicrobium mancum</name>
    <dbReference type="NCBI Taxonomy" id="2898728"/>
    <lineage>
        <taxon>Archaea</taxon>
        <taxon>Candidatus Parvarchaeota</taxon>
        <taxon>Candidatus Acidifodinimicrobiaceae</taxon>
        <taxon>Candidatus Acidifodinimicrobium</taxon>
    </lineage>
</organism>
<sequence length="328" mass="36492">MKAVFFDVSELENNRINEFSEENNGIDITAYKSDITSAKDEDYGAEVISIFINSQLRKETLDKFTNLKLVLTRSTGFDHIDIDECKRRGIKLCNVPDYGDNTVAEFTFFLILSLLRGINLTRSVSANTAPGDELEGKIIGIVGVGRIGTKVAKIANAFGMKILYNSHKNNQLVDSIGGSKVELKELLNSSNVVTLHVPLTKDTYHLINKDNIKYMKKGSYLVNTSRGAVVETEAIIEGIESKTLAGAALDVIEGEEFAGKEMEIIRKGENYDLIKLALEDSILKKYDNVILTPHIAYNTHEALERIIDETLENLSNMLKGKELRNVVV</sequence>
<dbReference type="SUPFAM" id="SSF52283">
    <property type="entry name" value="Formate/glycerate dehydrogenase catalytic domain-like"/>
    <property type="match status" value="1"/>
</dbReference>
<dbReference type="EMBL" id="JADFAR010000023">
    <property type="protein sequence ID" value="MBE5728605.1"/>
    <property type="molecule type" value="Genomic_DNA"/>
</dbReference>
<feature type="domain" description="D-isomer specific 2-hydroxyacid dehydrogenase catalytic" evidence="5">
    <location>
        <begin position="12"/>
        <end position="327"/>
    </location>
</feature>
<dbReference type="Pfam" id="PF00389">
    <property type="entry name" value="2-Hacid_dh"/>
    <property type="match status" value="1"/>
</dbReference>
<dbReference type="Gene3D" id="3.40.50.720">
    <property type="entry name" value="NAD(P)-binding Rossmann-like Domain"/>
    <property type="match status" value="2"/>
</dbReference>
<dbReference type="GO" id="GO:0008720">
    <property type="term" value="F:D-lactate dehydrogenase (NAD+) activity"/>
    <property type="evidence" value="ECO:0007669"/>
    <property type="project" value="TreeGrafter"/>
</dbReference>
<protein>
    <submittedName>
        <fullName evidence="7">Hydroxyacid dehydrogenase</fullName>
    </submittedName>
</protein>
<dbReference type="PANTHER" id="PTHR43026:SF1">
    <property type="entry name" value="2-HYDROXYACID DEHYDROGENASE HOMOLOG 1-RELATED"/>
    <property type="match status" value="1"/>
</dbReference>
<dbReference type="GO" id="GO:0051287">
    <property type="term" value="F:NAD binding"/>
    <property type="evidence" value="ECO:0007669"/>
    <property type="project" value="InterPro"/>
</dbReference>
<evidence type="ECO:0000256" key="3">
    <source>
        <dbReference type="ARBA" id="ARBA00023027"/>
    </source>
</evidence>
<dbReference type="Pfam" id="PF02826">
    <property type="entry name" value="2-Hacid_dh_C"/>
    <property type="match status" value="1"/>
</dbReference>
<dbReference type="InterPro" id="IPR006140">
    <property type="entry name" value="D-isomer_DH_NAD-bd"/>
</dbReference>
<keyword evidence="3" id="KW-0520">NAD</keyword>
<dbReference type="PROSITE" id="PS00670">
    <property type="entry name" value="D_2_HYDROXYACID_DH_2"/>
    <property type="match status" value="1"/>
</dbReference>
<dbReference type="PROSITE" id="PS00671">
    <property type="entry name" value="D_2_HYDROXYACID_DH_3"/>
    <property type="match status" value="1"/>
</dbReference>
<evidence type="ECO:0000259" key="6">
    <source>
        <dbReference type="Pfam" id="PF02826"/>
    </source>
</evidence>
<gene>
    <name evidence="7" type="ORF">IHE51_01975</name>
</gene>
<evidence type="ECO:0000256" key="2">
    <source>
        <dbReference type="ARBA" id="ARBA00023002"/>
    </source>
</evidence>
<comment type="caution">
    <text evidence="7">The sequence shown here is derived from an EMBL/GenBank/DDBJ whole genome shotgun (WGS) entry which is preliminary data.</text>
</comment>
<accession>A0A8T3V0U2</accession>
<evidence type="ECO:0000313" key="7">
    <source>
        <dbReference type="EMBL" id="MBE5728605.1"/>
    </source>
</evidence>
<comment type="similarity">
    <text evidence="1 4">Belongs to the D-isomer specific 2-hydroxyacid dehydrogenase family.</text>
</comment>
<proteinExistence type="inferred from homology"/>
<evidence type="ECO:0000259" key="5">
    <source>
        <dbReference type="Pfam" id="PF00389"/>
    </source>
</evidence>
<evidence type="ECO:0000256" key="4">
    <source>
        <dbReference type="RuleBase" id="RU003719"/>
    </source>
</evidence>
<keyword evidence="2 4" id="KW-0560">Oxidoreductase</keyword>
<dbReference type="Proteomes" id="UP000718571">
    <property type="component" value="Unassembled WGS sequence"/>
</dbReference>
<evidence type="ECO:0000256" key="1">
    <source>
        <dbReference type="ARBA" id="ARBA00005854"/>
    </source>
</evidence>
<dbReference type="InterPro" id="IPR006139">
    <property type="entry name" value="D-isomer_2_OHA_DH_cat_dom"/>
</dbReference>
<evidence type="ECO:0000313" key="8">
    <source>
        <dbReference type="Proteomes" id="UP000718571"/>
    </source>
</evidence>
<name>A0A8T3V0U2_9ARCH</name>